<sequence>MPEYECQHTFVVKENSGIVSLIMNTTLLIEEEERKNRSQAFLWTTVIYVLLFLLLWLVGMWKLTPPPEPMVGIELANLGNGALGSGDIQTHNKPSAIKSRVESKPAKEEAKVEKVRHREEIKEVAPKPTPKAVEAPLKTSKVESPVKVVPKPEPKEVKEEAKVSAPPKAVAKPVEQPKVDSKGLYGKAKSNGTTGTSDEPGGNNNGPAGGKGVGDYGSPDGKVDGKGLYGKGNGGGGGSGGSSLSMTGWTWTRRPSPSGLNSDGKAVIRIKVDENGNLISKTVVEATLSPADVRKLLQEIEKLDFVPTNSSGSRPSSSSGTITFVVRSQ</sequence>
<feature type="region of interest" description="Disordered" evidence="1">
    <location>
        <begin position="306"/>
        <end position="329"/>
    </location>
</feature>
<feature type="compositionally biased region" description="Gly residues" evidence="1">
    <location>
        <begin position="227"/>
        <end position="241"/>
    </location>
</feature>
<organism evidence="3 4">
    <name type="scientific">Siphonobacter aquaeclarae</name>
    <dbReference type="NCBI Taxonomy" id="563176"/>
    <lineage>
        <taxon>Bacteria</taxon>
        <taxon>Pseudomonadati</taxon>
        <taxon>Bacteroidota</taxon>
        <taxon>Cytophagia</taxon>
        <taxon>Cytophagales</taxon>
        <taxon>Cytophagaceae</taxon>
        <taxon>Siphonobacter</taxon>
    </lineage>
</organism>
<accession>A0A1G9RNZ7</accession>
<gene>
    <name evidence="3" type="ORF">SAMN04488090_2974</name>
</gene>
<dbReference type="AlphaFoldDB" id="A0A1G9RNZ7"/>
<evidence type="ECO:0008006" key="5">
    <source>
        <dbReference type="Google" id="ProtNLM"/>
    </source>
</evidence>
<keyword evidence="2" id="KW-0812">Transmembrane</keyword>
<keyword evidence="2" id="KW-1133">Transmembrane helix</keyword>
<reference evidence="3 4" key="1">
    <citation type="submission" date="2016-10" db="EMBL/GenBank/DDBJ databases">
        <authorList>
            <person name="de Groot N.N."/>
        </authorList>
    </citation>
    <scope>NUCLEOTIDE SEQUENCE [LARGE SCALE GENOMIC DNA]</scope>
    <source>
        <strain evidence="3 4">DSM 21668</strain>
    </source>
</reference>
<dbReference type="EMBL" id="FNGS01000005">
    <property type="protein sequence ID" value="SDM24901.1"/>
    <property type="molecule type" value="Genomic_DNA"/>
</dbReference>
<evidence type="ECO:0000256" key="2">
    <source>
        <dbReference type="SAM" id="Phobius"/>
    </source>
</evidence>
<keyword evidence="2" id="KW-0472">Membrane</keyword>
<feature type="compositionally biased region" description="Low complexity" evidence="1">
    <location>
        <begin position="310"/>
        <end position="320"/>
    </location>
</feature>
<name>A0A1G9RNZ7_9BACT</name>
<feature type="compositionally biased region" description="Basic and acidic residues" evidence="1">
    <location>
        <begin position="150"/>
        <end position="162"/>
    </location>
</feature>
<evidence type="ECO:0000313" key="3">
    <source>
        <dbReference type="EMBL" id="SDM24901.1"/>
    </source>
</evidence>
<keyword evidence="4" id="KW-1185">Reference proteome</keyword>
<evidence type="ECO:0000256" key="1">
    <source>
        <dbReference type="SAM" id="MobiDB-lite"/>
    </source>
</evidence>
<protein>
    <recommendedName>
        <fullName evidence="5">Protein TonB, links inner and outer membranes</fullName>
    </recommendedName>
</protein>
<feature type="compositionally biased region" description="Polar residues" evidence="1">
    <location>
        <begin position="246"/>
        <end position="261"/>
    </location>
</feature>
<dbReference type="Proteomes" id="UP000198901">
    <property type="component" value="Unassembled WGS sequence"/>
</dbReference>
<feature type="transmembrane region" description="Helical" evidence="2">
    <location>
        <begin position="40"/>
        <end position="61"/>
    </location>
</feature>
<feature type="compositionally biased region" description="Low complexity" evidence="1">
    <location>
        <begin position="163"/>
        <end position="174"/>
    </location>
</feature>
<feature type="compositionally biased region" description="Basic and acidic residues" evidence="1">
    <location>
        <begin position="99"/>
        <end position="125"/>
    </location>
</feature>
<proteinExistence type="predicted"/>
<dbReference type="STRING" id="563176.SAMN04488090_2974"/>
<feature type="region of interest" description="Disordered" evidence="1">
    <location>
        <begin position="86"/>
        <end position="264"/>
    </location>
</feature>
<evidence type="ECO:0000313" key="4">
    <source>
        <dbReference type="Proteomes" id="UP000198901"/>
    </source>
</evidence>
<feature type="compositionally biased region" description="Gly residues" evidence="1">
    <location>
        <begin position="203"/>
        <end position="215"/>
    </location>
</feature>